<reference evidence="2" key="2">
    <citation type="submission" date="2021-01" db="UniProtKB">
        <authorList>
            <consortium name="EnsemblPlants"/>
        </authorList>
    </citation>
    <scope>IDENTIFICATION</scope>
</reference>
<reference evidence="2 3" key="1">
    <citation type="journal article" date="2016" name="G3 (Bethesda)">
        <title>First Draft Assembly and Annotation of the Genome of a California Endemic Oak Quercus lobata Nee (Fagaceae).</title>
        <authorList>
            <person name="Sork V.L."/>
            <person name="Fitz-Gibbon S.T."/>
            <person name="Puiu D."/>
            <person name="Crepeau M."/>
            <person name="Gugger P.F."/>
            <person name="Sherman R."/>
            <person name="Stevens K."/>
            <person name="Langley C.H."/>
            <person name="Pellegrini M."/>
            <person name="Salzberg S.L."/>
        </authorList>
    </citation>
    <scope>NUCLEOTIDE SEQUENCE [LARGE SCALE GENOMIC DNA]</scope>
    <source>
        <strain evidence="2 3">cv. SW786</strain>
    </source>
</reference>
<feature type="domain" description="F-box" evidence="1">
    <location>
        <begin position="8"/>
        <end position="55"/>
    </location>
</feature>
<dbReference type="Proteomes" id="UP000594261">
    <property type="component" value="Chromosome 12"/>
</dbReference>
<dbReference type="OMA" id="FECIRDE"/>
<evidence type="ECO:0000313" key="3">
    <source>
        <dbReference type="Proteomes" id="UP000594261"/>
    </source>
</evidence>
<dbReference type="EMBL" id="LRBV02000012">
    <property type="status" value="NOT_ANNOTATED_CDS"/>
    <property type="molecule type" value="Genomic_DNA"/>
</dbReference>
<dbReference type="Gene3D" id="3.80.10.10">
    <property type="entry name" value="Ribonuclease Inhibitor"/>
    <property type="match status" value="1"/>
</dbReference>
<dbReference type="Pfam" id="PF12937">
    <property type="entry name" value="F-box-like"/>
    <property type="match status" value="1"/>
</dbReference>
<dbReference type="EnsemblPlants" id="QL12p002854:mrna">
    <property type="protein sequence ID" value="QL12p002854:mrna"/>
    <property type="gene ID" value="QL12p002854"/>
</dbReference>
<organism evidence="2 3">
    <name type="scientific">Quercus lobata</name>
    <name type="common">Valley oak</name>
    <dbReference type="NCBI Taxonomy" id="97700"/>
    <lineage>
        <taxon>Eukaryota</taxon>
        <taxon>Viridiplantae</taxon>
        <taxon>Streptophyta</taxon>
        <taxon>Embryophyta</taxon>
        <taxon>Tracheophyta</taxon>
        <taxon>Spermatophyta</taxon>
        <taxon>Magnoliopsida</taxon>
        <taxon>eudicotyledons</taxon>
        <taxon>Gunneridae</taxon>
        <taxon>Pentapetalae</taxon>
        <taxon>rosids</taxon>
        <taxon>fabids</taxon>
        <taxon>Fagales</taxon>
        <taxon>Fagaceae</taxon>
        <taxon>Quercus</taxon>
    </lineage>
</organism>
<dbReference type="PANTHER" id="PTHR38926">
    <property type="entry name" value="F-BOX DOMAIN CONTAINING PROTEIN, EXPRESSED"/>
    <property type="match status" value="1"/>
</dbReference>
<proteinExistence type="predicted"/>
<dbReference type="InParanoid" id="A0A7N2N1L3"/>
<dbReference type="InterPro" id="IPR036047">
    <property type="entry name" value="F-box-like_dom_sf"/>
</dbReference>
<dbReference type="Gramene" id="QL12p002854:mrna">
    <property type="protein sequence ID" value="QL12p002854:mrna"/>
    <property type="gene ID" value="QL12p002854"/>
</dbReference>
<dbReference type="Gene3D" id="1.20.1280.50">
    <property type="match status" value="1"/>
</dbReference>
<dbReference type="PANTHER" id="PTHR38926:SF58">
    <property type="entry name" value="F-BOX DOMAIN-CONTAINING PROTEIN"/>
    <property type="match status" value="1"/>
</dbReference>
<dbReference type="InterPro" id="IPR032675">
    <property type="entry name" value="LRR_dom_sf"/>
</dbReference>
<dbReference type="SUPFAM" id="SSF52047">
    <property type="entry name" value="RNI-like"/>
    <property type="match status" value="1"/>
</dbReference>
<accession>A0A7N2N1L3</accession>
<dbReference type="InterPro" id="IPR001810">
    <property type="entry name" value="F-box_dom"/>
</dbReference>
<sequence length="309" mass="35958">MRNEGSSDHSWNNMDNDILVKIFMTLNVMDLITSVSQVCSSWRSACCEPVLWKKLDLRMLKPSFVCNPPKPYPWSNRLPATILMSVLKRSLNLSHGNVTFLIFNFFECIRDEHLVFIAKRTRNLKRLVLPATWHQITIGGTKEAFKMWEGLESLTIPWFCSRMKHMEVIGTYCKNLFELKIDFQFDLNLACALTKNFRKLKVLSLRCKTVHNEALIHILDNSEKLEVLNISHCFFIQFEKGSETSFTLYHEPVQSIIEKGSRLKQFLTCQTKSCDTCKSAPSVEGVSRSIWYELEQRYWQEDEVSSLAH</sequence>
<dbReference type="SUPFAM" id="SSF81383">
    <property type="entry name" value="F-box domain"/>
    <property type="match status" value="1"/>
</dbReference>
<dbReference type="PROSITE" id="PS50181">
    <property type="entry name" value="FBOX"/>
    <property type="match status" value="1"/>
</dbReference>
<name>A0A7N2N1L3_QUELO</name>
<evidence type="ECO:0000259" key="1">
    <source>
        <dbReference type="PROSITE" id="PS50181"/>
    </source>
</evidence>
<evidence type="ECO:0000313" key="2">
    <source>
        <dbReference type="EnsemblPlants" id="QL12p002854:mrna"/>
    </source>
</evidence>
<dbReference type="SMART" id="SM00256">
    <property type="entry name" value="FBOX"/>
    <property type="match status" value="1"/>
</dbReference>
<protein>
    <recommendedName>
        <fullName evidence="1">F-box domain-containing protein</fullName>
    </recommendedName>
</protein>
<keyword evidence="3" id="KW-1185">Reference proteome</keyword>
<dbReference type="AlphaFoldDB" id="A0A7N2N1L3"/>